<dbReference type="PANTHER" id="PTHR10948:SF23">
    <property type="entry name" value="TRANSPOSASE INSI FOR INSERTION SEQUENCE ELEMENT IS30A-RELATED"/>
    <property type="match status" value="1"/>
</dbReference>
<dbReference type="GO" id="GO:0032196">
    <property type="term" value="P:transposition"/>
    <property type="evidence" value="ECO:0007669"/>
    <property type="project" value="TreeGrafter"/>
</dbReference>
<dbReference type="InterPro" id="IPR025246">
    <property type="entry name" value="IS30-like_HTH"/>
</dbReference>
<protein>
    <submittedName>
        <fullName evidence="2">Transposase (10)</fullName>
    </submittedName>
</protein>
<feature type="domain" description="Transposase IS30-like HTH" evidence="1">
    <location>
        <begin position="5"/>
        <end position="46"/>
    </location>
</feature>
<dbReference type="Proteomes" id="UP000005839">
    <property type="component" value="Unassembled WGS sequence"/>
</dbReference>
<name>A9DEZ5_9GAMM</name>
<accession>A9DEZ5</accession>
<sequence length="107" mass="12239">MATQYKQLTLKERYQIETLSKLEFSARKMALKLERGNKTIAEELARCLKQRYGTETAHRFADEKRRSAAKHSKCTEMHKKTINTSLLLGLSPEQIAGRMKAEAGVIQ</sequence>
<proteinExistence type="predicted"/>
<reference evidence="2 3" key="1">
    <citation type="submission" date="2007-10" db="EMBL/GenBank/DDBJ databases">
        <authorList>
            <person name="Yayanos A."/>
            <person name="Ferriera S."/>
            <person name="Johnson J."/>
            <person name="Kravitz S."/>
            <person name="Halpern A."/>
            <person name="Remington K."/>
            <person name="Beeson K."/>
            <person name="Tran B."/>
            <person name="Rogers Y.-H."/>
            <person name="Friedman R."/>
            <person name="Venter J.C."/>
        </authorList>
    </citation>
    <scope>NUCLEOTIDE SEQUENCE [LARGE SCALE GENOMIC DNA]</scope>
    <source>
        <strain evidence="2 3">KT99</strain>
    </source>
</reference>
<dbReference type="GO" id="GO:0005829">
    <property type="term" value="C:cytosol"/>
    <property type="evidence" value="ECO:0007669"/>
    <property type="project" value="TreeGrafter"/>
</dbReference>
<comment type="caution">
    <text evidence="2">The sequence shown here is derived from an EMBL/GenBank/DDBJ whole genome shotgun (WGS) entry which is preliminary data.</text>
</comment>
<gene>
    <name evidence="2" type="ORF">KT99_16716</name>
</gene>
<dbReference type="Gene3D" id="1.10.10.60">
    <property type="entry name" value="Homeodomain-like"/>
    <property type="match status" value="1"/>
</dbReference>
<keyword evidence="3" id="KW-1185">Reference proteome</keyword>
<organism evidence="2 3">
    <name type="scientific">Shewanella benthica KT99</name>
    <dbReference type="NCBI Taxonomy" id="314608"/>
    <lineage>
        <taxon>Bacteria</taxon>
        <taxon>Pseudomonadati</taxon>
        <taxon>Pseudomonadota</taxon>
        <taxon>Gammaproteobacteria</taxon>
        <taxon>Alteromonadales</taxon>
        <taxon>Shewanellaceae</taxon>
        <taxon>Shewanella</taxon>
    </lineage>
</organism>
<evidence type="ECO:0000313" key="2">
    <source>
        <dbReference type="EMBL" id="EDP99954.1"/>
    </source>
</evidence>
<dbReference type="EMBL" id="ABIC01000028">
    <property type="protein sequence ID" value="EDP99954.1"/>
    <property type="molecule type" value="Genomic_DNA"/>
</dbReference>
<dbReference type="GO" id="GO:0004803">
    <property type="term" value="F:transposase activity"/>
    <property type="evidence" value="ECO:0007669"/>
    <property type="project" value="TreeGrafter"/>
</dbReference>
<dbReference type="RefSeq" id="WP_005500844.1">
    <property type="nucleotide sequence ID" value="NZ_ABIC01000028.1"/>
</dbReference>
<dbReference type="PANTHER" id="PTHR10948">
    <property type="entry name" value="TRANSPOSASE"/>
    <property type="match status" value="1"/>
</dbReference>
<evidence type="ECO:0000259" key="1">
    <source>
        <dbReference type="Pfam" id="PF13936"/>
    </source>
</evidence>
<dbReference type="STRING" id="314608.KT99_16716"/>
<evidence type="ECO:0000313" key="3">
    <source>
        <dbReference type="Proteomes" id="UP000005839"/>
    </source>
</evidence>
<dbReference type="AlphaFoldDB" id="A9DEZ5"/>
<dbReference type="InterPro" id="IPR051917">
    <property type="entry name" value="Transposase-Integrase"/>
</dbReference>
<dbReference type="Pfam" id="PF13936">
    <property type="entry name" value="HTH_38"/>
    <property type="match status" value="1"/>
</dbReference>